<comment type="caution">
    <text evidence="2">The sequence shown here is derived from an EMBL/GenBank/DDBJ whole genome shotgun (WGS) entry which is preliminary data.</text>
</comment>
<feature type="region of interest" description="Disordered" evidence="1">
    <location>
        <begin position="63"/>
        <end position="115"/>
    </location>
</feature>
<feature type="compositionally biased region" description="Basic and acidic residues" evidence="1">
    <location>
        <begin position="77"/>
        <end position="88"/>
    </location>
</feature>
<reference evidence="2" key="2">
    <citation type="journal article" date="2024" name="Plant">
        <title>Genomic evolution and insights into agronomic trait innovations of Sesamum species.</title>
        <authorList>
            <person name="Miao H."/>
            <person name="Wang L."/>
            <person name="Qu L."/>
            <person name="Liu H."/>
            <person name="Sun Y."/>
            <person name="Le M."/>
            <person name="Wang Q."/>
            <person name="Wei S."/>
            <person name="Zheng Y."/>
            <person name="Lin W."/>
            <person name="Duan Y."/>
            <person name="Cao H."/>
            <person name="Xiong S."/>
            <person name="Wang X."/>
            <person name="Wei L."/>
            <person name="Li C."/>
            <person name="Ma Q."/>
            <person name="Ju M."/>
            <person name="Zhao R."/>
            <person name="Li G."/>
            <person name="Mu C."/>
            <person name="Tian Q."/>
            <person name="Mei H."/>
            <person name="Zhang T."/>
            <person name="Gao T."/>
            <person name="Zhang H."/>
        </authorList>
    </citation>
    <scope>NUCLEOTIDE SEQUENCE</scope>
    <source>
        <strain evidence="2">G02</strain>
    </source>
</reference>
<dbReference type="AlphaFoldDB" id="A0AAW2PZ95"/>
<organism evidence="2">
    <name type="scientific">Sesamum radiatum</name>
    <name type="common">Black benniseed</name>
    <dbReference type="NCBI Taxonomy" id="300843"/>
    <lineage>
        <taxon>Eukaryota</taxon>
        <taxon>Viridiplantae</taxon>
        <taxon>Streptophyta</taxon>
        <taxon>Embryophyta</taxon>
        <taxon>Tracheophyta</taxon>
        <taxon>Spermatophyta</taxon>
        <taxon>Magnoliopsida</taxon>
        <taxon>eudicotyledons</taxon>
        <taxon>Gunneridae</taxon>
        <taxon>Pentapetalae</taxon>
        <taxon>asterids</taxon>
        <taxon>lamiids</taxon>
        <taxon>Lamiales</taxon>
        <taxon>Pedaliaceae</taxon>
        <taxon>Sesamum</taxon>
    </lineage>
</organism>
<reference evidence="2" key="1">
    <citation type="submission" date="2020-06" db="EMBL/GenBank/DDBJ databases">
        <authorList>
            <person name="Li T."/>
            <person name="Hu X."/>
            <person name="Zhang T."/>
            <person name="Song X."/>
            <person name="Zhang H."/>
            <person name="Dai N."/>
            <person name="Sheng W."/>
            <person name="Hou X."/>
            <person name="Wei L."/>
        </authorList>
    </citation>
    <scope>NUCLEOTIDE SEQUENCE</scope>
    <source>
        <strain evidence="2">G02</strain>
        <tissue evidence="2">Leaf</tissue>
    </source>
</reference>
<protein>
    <submittedName>
        <fullName evidence="2">Uncharacterized protein</fullName>
    </submittedName>
</protein>
<proteinExistence type="predicted"/>
<evidence type="ECO:0000313" key="2">
    <source>
        <dbReference type="EMBL" id="KAL0360884.1"/>
    </source>
</evidence>
<dbReference type="EMBL" id="JACGWJ010000016">
    <property type="protein sequence ID" value="KAL0360884.1"/>
    <property type="molecule type" value="Genomic_DNA"/>
</dbReference>
<evidence type="ECO:0000256" key="1">
    <source>
        <dbReference type="SAM" id="MobiDB-lite"/>
    </source>
</evidence>
<gene>
    <name evidence="2" type="ORF">Sradi_3772900</name>
</gene>
<accession>A0AAW2PZ95</accession>
<name>A0AAW2PZ95_SESRA</name>
<sequence>MGTLLPGRTLLSWILRQYCILLLTLLLGRSQLLNPLLTNLHDLGTSLEGALDHLLGEAKAEVRDAPGQMKSGSAAKKAFEEEPPKPLLEDAAGPSKEFLAQEEDDQVEEKTPNVG</sequence>